<proteinExistence type="predicted"/>
<dbReference type="AlphaFoldDB" id="A0A915E9N1"/>
<dbReference type="PANTHER" id="PTHR12243:SF63">
    <property type="entry name" value="LD26477P"/>
    <property type="match status" value="1"/>
</dbReference>
<feature type="compositionally biased region" description="Basic and acidic residues" evidence="1">
    <location>
        <begin position="497"/>
        <end position="507"/>
    </location>
</feature>
<protein>
    <submittedName>
        <fullName evidence="4">MADF domain-containing protein</fullName>
    </submittedName>
</protein>
<feature type="compositionally biased region" description="Acidic residues" evidence="1">
    <location>
        <begin position="383"/>
        <end position="392"/>
    </location>
</feature>
<dbReference type="InterPro" id="IPR006578">
    <property type="entry name" value="MADF-dom"/>
</dbReference>
<organism evidence="3 4">
    <name type="scientific">Ditylenchus dipsaci</name>
    <dbReference type="NCBI Taxonomy" id="166011"/>
    <lineage>
        <taxon>Eukaryota</taxon>
        <taxon>Metazoa</taxon>
        <taxon>Ecdysozoa</taxon>
        <taxon>Nematoda</taxon>
        <taxon>Chromadorea</taxon>
        <taxon>Rhabditida</taxon>
        <taxon>Tylenchina</taxon>
        <taxon>Tylenchomorpha</taxon>
        <taxon>Sphaerularioidea</taxon>
        <taxon>Anguinidae</taxon>
        <taxon>Anguininae</taxon>
        <taxon>Ditylenchus</taxon>
    </lineage>
</organism>
<evidence type="ECO:0000256" key="1">
    <source>
        <dbReference type="SAM" id="MobiDB-lite"/>
    </source>
</evidence>
<dbReference type="InterPro" id="IPR039353">
    <property type="entry name" value="TF_Adf1"/>
</dbReference>
<sequence>MSCDGYDAQAGVSGGNSDGDSSGGSSDLSLSGGNSNGNPSGGRSVFSLSGGNSDGNPSGGQSDCDSVPSGRFKLQQAREDKELAELIEEIDLEQQEENVENDSNLRRVLNVTEHSEMVQPPLMKRNWVHEDKMALITMAEKYDVLWNTAYPFYRELNQRKSALADIKEHLNNKFCTDEINAQWRNLKDVFYKKKAIIEQKMQTGELPKEPVWRYYQPLKFLLKCEEQRKDLMRKRHTGNFQIEQLEQLRLKRKRQLLNQSLACQTMISPPTIHIVHLLLKDFDDYEKLNIVHQQASSSDRSLNCNLDLEHNFQRKSTNLDMDQLRLPLNSQQIVATAVKQELNDDSSLYIDEDEKLLGVDRKDQDLDCSEYDSTDLANHADGFDEDDDEDDDRLECERDKIVPTSMSTTDTLLAAVTAASSSIRSPPKRMRHSRDPSITTTSTNIGLRPPLGRKQPLMIKTNGANNLKKFEASCSSSPSPKLVTGTNATVTASQSKNMKEGKEESEKDASKFKFFGNYVESALLDLNQQSPSIARLLVQSIYQTIADHQSQLTD</sequence>
<dbReference type="SMART" id="SM00595">
    <property type="entry name" value="MADF"/>
    <property type="match status" value="1"/>
</dbReference>
<dbReference type="GO" id="GO:0006357">
    <property type="term" value="P:regulation of transcription by RNA polymerase II"/>
    <property type="evidence" value="ECO:0007669"/>
    <property type="project" value="TreeGrafter"/>
</dbReference>
<dbReference type="GO" id="GO:0005667">
    <property type="term" value="C:transcription regulator complex"/>
    <property type="evidence" value="ECO:0007669"/>
    <property type="project" value="TreeGrafter"/>
</dbReference>
<feature type="region of interest" description="Disordered" evidence="1">
    <location>
        <begin position="418"/>
        <end position="453"/>
    </location>
</feature>
<dbReference type="Proteomes" id="UP000887574">
    <property type="component" value="Unplaced"/>
</dbReference>
<feature type="compositionally biased region" description="Polar residues" evidence="1">
    <location>
        <begin position="473"/>
        <end position="496"/>
    </location>
</feature>
<feature type="region of interest" description="Disordered" evidence="1">
    <location>
        <begin position="1"/>
        <end position="69"/>
    </location>
</feature>
<dbReference type="GO" id="GO:0005634">
    <property type="term" value="C:nucleus"/>
    <property type="evidence" value="ECO:0007669"/>
    <property type="project" value="TreeGrafter"/>
</dbReference>
<feature type="compositionally biased region" description="Polar residues" evidence="1">
    <location>
        <begin position="436"/>
        <end position="445"/>
    </location>
</feature>
<name>A0A915E9N1_9BILA</name>
<feature type="region of interest" description="Disordered" evidence="1">
    <location>
        <begin position="473"/>
        <end position="507"/>
    </location>
</feature>
<dbReference type="WBParaSite" id="jg4013">
    <property type="protein sequence ID" value="jg4013"/>
    <property type="gene ID" value="jg4013"/>
</dbReference>
<dbReference type="PANTHER" id="PTHR12243">
    <property type="entry name" value="MADF DOMAIN TRANSCRIPTION FACTOR"/>
    <property type="match status" value="1"/>
</dbReference>
<accession>A0A915E9N1</accession>
<dbReference type="Pfam" id="PF10545">
    <property type="entry name" value="MADF_DNA_bdg"/>
    <property type="match status" value="1"/>
</dbReference>
<dbReference type="PROSITE" id="PS51029">
    <property type="entry name" value="MADF"/>
    <property type="match status" value="1"/>
</dbReference>
<feature type="region of interest" description="Disordered" evidence="1">
    <location>
        <begin position="372"/>
        <end position="392"/>
    </location>
</feature>
<evidence type="ECO:0000259" key="2">
    <source>
        <dbReference type="PROSITE" id="PS51029"/>
    </source>
</evidence>
<feature type="compositionally biased region" description="Low complexity" evidence="1">
    <location>
        <begin position="18"/>
        <end position="63"/>
    </location>
</feature>
<evidence type="ECO:0000313" key="3">
    <source>
        <dbReference type="Proteomes" id="UP000887574"/>
    </source>
</evidence>
<keyword evidence="3" id="KW-1185">Reference proteome</keyword>
<feature type="domain" description="MADF" evidence="2">
    <location>
        <begin position="134"/>
        <end position="226"/>
    </location>
</feature>
<reference evidence="4" key="1">
    <citation type="submission" date="2022-11" db="UniProtKB">
        <authorList>
            <consortium name="WormBaseParasite"/>
        </authorList>
    </citation>
    <scope>IDENTIFICATION</scope>
</reference>
<evidence type="ECO:0000313" key="4">
    <source>
        <dbReference type="WBParaSite" id="jg4013"/>
    </source>
</evidence>